<dbReference type="Pfam" id="PF00460">
    <property type="entry name" value="Flg_bb_rod"/>
    <property type="match status" value="1"/>
</dbReference>
<gene>
    <name evidence="10" type="ORF">SAMN02745129_4025</name>
</gene>
<dbReference type="InterPro" id="IPR037925">
    <property type="entry name" value="FlgE/F/G-like"/>
</dbReference>
<dbReference type="SUPFAM" id="SSF117143">
    <property type="entry name" value="Flagellar hook protein flgE"/>
    <property type="match status" value="1"/>
</dbReference>
<evidence type="ECO:0000256" key="2">
    <source>
        <dbReference type="ARBA" id="ARBA00009677"/>
    </source>
</evidence>
<evidence type="ECO:0000256" key="5">
    <source>
        <dbReference type="ARBA" id="ARBA00040228"/>
    </source>
</evidence>
<dbReference type="InterPro" id="IPR001444">
    <property type="entry name" value="Flag_bb_rod_N"/>
</dbReference>
<evidence type="ECO:0000256" key="6">
    <source>
        <dbReference type="RuleBase" id="RU362116"/>
    </source>
</evidence>
<sequence length="246" mass="26657">MDNYLYLAASGAKQNMNALAVHANNLANAKTDGFKADMQHARSMQAYGEGLPTRVFAMTERPSSDYDPGPIKVTDRSMDVAIKDAGWMVVLDGQGQEALSRNGRLRFDEVGMLVNGEGMPVTGEAGPIFAPLPVERVEIAPDGTISVKPQGAPADVMEQVGQIRLTNPPLNTLHKSEDGLFRRLDGADYGPAVEVALQSGALEGSNVNPTTELVKMIESQRQFDMQVKMMKTAEENDKAHAQLMRV</sequence>
<dbReference type="RefSeq" id="WP_067663690.1">
    <property type="nucleotide sequence ID" value="NZ_FQXG01000007.1"/>
</dbReference>
<dbReference type="Proteomes" id="UP000184268">
    <property type="component" value="Unassembled WGS sequence"/>
</dbReference>
<evidence type="ECO:0000313" key="11">
    <source>
        <dbReference type="Proteomes" id="UP000184268"/>
    </source>
</evidence>
<feature type="domain" description="Flagellar basal-body/hook protein C-terminal" evidence="8">
    <location>
        <begin position="198"/>
        <end position="243"/>
    </location>
</feature>
<evidence type="ECO:0000313" key="10">
    <source>
        <dbReference type="EMBL" id="SHI09205.1"/>
    </source>
</evidence>
<evidence type="ECO:0000259" key="9">
    <source>
        <dbReference type="Pfam" id="PF22692"/>
    </source>
</evidence>
<dbReference type="AlphaFoldDB" id="A0A1M5YAZ1"/>
<reference evidence="10 11" key="1">
    <citation type="submission" date="2016-11" db="EMBL/GenBank/DDBJ databases">
        <authorList>
            <person name="Jaros S."/>
            <person name="Januszkiewicz K."/>
            <person name="Wedrychowicz H."/>
        </authorList>
    </citation>
    <scope>NUCLEOTIDE SEQUENCE [LARGE SCALE GENOMIC DNA]</scope>
    <source>
        <strain evidence="10 11">DSM 16917</strain>
    </source>
</reference>
<feature type="domain" description="Flagellar hook protein FlgE/F/G-like D1" evidence="9">
    <location>
        <begin position="81"/>
        <end position="147"/>
    </location>
</feature>
<evidence type="ECO:0000256" key="3">
    <source>
        <dbReference type="ARBA" id="ARBA00023143"/>
    </source>
</evidence>
<accession>A0A1M5YAZ1</accession>
<dbReference type="InterPro" id="IPR010930">
    <property type="entry name" value="Flg_bb/hook_C_dom"/>
</dbReference>
<dbReference type="NCBIfam" id="TIGR03506">
    <property type="entry name" value="FlgEFG_subfam"/>
    <property type="match status" value="1"/>
</dbReference>
<dbReference type="STRING" id="299255.SAMN02745129_4025"/>
<evidence type="ECO:0000259" key="7">
    <source>
        <dbReference type="Pfam" id="PF00460"/>
    </source>
</evidence>
<dbReference type="NCBIfam" id="NF009280">
    <property type="entry name" value="PRK12640.1"/>
    <property type="match status" value="1"/>
</dbReference>
<dbReference type="Pfam" id="PF22692">
    <property type="entry name" value="LlgE_F_G_D1"/>
    <property type="match status" value="1"/>
</dbReference>
<keyword evidence="10" id="KW-0969">Cilium</keyword>
<dbReference type="Pfam" id="PF06429">
    <property type="entry name" value="Flg_bbr_C"/>
    <property type="match status" value="1"/>
</dbReference>
<dbReference type="GO" id="GO:0030694">
    <property type="term" value="C:bacterial-type flagellum basal body, rod"/>
    <property type="evidence" value="ECO:0007669"/>
    <property type="project" value="UniProtKB-UniRule"/>
</dbReference>
<dbReference type="InterPro" id="IPR020013">
    <property type="entry name" value="Flagellar_FlgE/F/G"/>
</dbReference>
<comment type="subcellular location">
    <subcellularLocation>
        <location evidence="1 6">Bacterial flagellum basal body</location>
    </subcellularLocation>
</comment>
<keyword evidence="10" id="KW-0282">Flagellum</keyword>
<dbReference type="GO" id="GO:0071978">
    <property type="term" value="P:bacterial-type flagellum-dependent swarming motility"/>
    <property type="evidence" value="ECO:0007669"/>
    <property type="project" value="TreeGrafter"/>
</dbReference>
<keyword evidence="11" id="KW-1185">Reference proteome</keyword>
<proteinExistence type="inferred from homology"/>
<evidence type="ECO:0000256" key="1">
    <source>
        <dbReference type="ARBA" id="ARBA00004117"/>
    </source>
</evidence>
<dbReference type="PANTHER" id="PTHR30435">
    <property type="entry name" value="FLAGELLAR PROTEIN"/>
    <property type="match status" value="1"/>
</dbReference>
<comment type="similarity">
    <text evidence="2 6">Belongs to the flagella basal body rod proteins family.</text>
</comment>
<dbReference type="OrthoDB" id="9804559at2"/>
<evidence type="ECO:0000259" key="8">
    <source>
        <dbReference type="Pfam" id="PF06429"/>
    </source>
</evidence>
<keyword evidence="3 6" id="KW-0975">Bacterial flagellum</keyword>
<keyword evidence="10" id="KW-0966">Cell projection</keyword>
<organism evidence="10 11">
    <name type="scientific">Ferrimonas marina</name>
    <dbReference type="NCBI Taxonomy" id="299255"/>
    <lineage>
        <taxon>Bacteria</taxon>
        <taxon>Pseudomonadati</taxon>
        <taxon>Pseudomonadota</taxon>
        <taxon>Gammaproteobacteria</taxon>
        <taxon>Alteromonadales</taxon>
        <taxon>Ferrimonadaceae</taxon>
        <taxon>Ferrimonas</taxon>
    </lineage>
</organism>
<protein>
    <recommendedName>
        <fullName evidence="5 6">Flagellar basal-body rod protein FlgF</fullName>
    </recommendedName>
</protein>
<dbReference type="EMBL" id="FQXG01000007">
    <property type="protein sequence ID" value="SHI09205.1"/>
    <property type="molecule type" value="Genomic_DNA"/>
</dbReference>
<evidence type="ECO:0000256" key="4">
    <source>
        <dbReference type="ARBA" id="ARBA00038560"/>
    </source>
</evidence>
<dbReference type="InterPro" id="IPR053967">
    <property type="entry name" value="LlgE_F_G-like_D1"/>
</dbReference>
<name>A0A1M5YAZ1_9GAMM</name>
<feature type="domain" description="Flagellar basal body rod protein N-terminal" evidence="7">
    <location>
        <begin position="5"/>
        <end position="35"/>
    </location>
</feature>
<dbReference type="PANTHER" id="PTHR30435:SF18">
    <property type="entry name" value="FLAGELLAR BASAL-BODY ROD PROTEIN FLGF"/>
    <property type="match status" value="1"/>
</dbReference>
<comment type="subunit">
    <text evidence="4 6">The basal body constitutes a major portion of the flagellar organelle and consists of five rings (E,L,P,S, and M) mounted on a central rod. The rod consists of about 26 subunits of FlgG in the distal portion, and FlgB, FlgC and FlgF are thought to build up the proximal portion of the rod with about 6 subunits each.</text>
</comment>